<sequence length="131" mass="15090">MQLDQATAGRTLRKRKEKVPKHLKRGANDKEIDSFTKRILRIPMDKPFEEAYVTHKLWILEMIQDICYCDDEAEEESENEASIDTQHEASIDEKSEVTIDKAFVAPIDSDPSNEIDDFPEGSINNHRNGTR</sequence>
<reference evidence="2" key="1">
    <citation type="submission" date="2018-11" db="EMBL/GenBank/DDBJ databases">
        <authorList>
            <consortium name="Genoscope - CEA"/>
            <person name="William W."/>
        </authorList>
    </citation>
    <scope>NUCLEOTIDE SEQUENCE</scope>
</reference>
<dbReference type="EMBL" id="LR031878">
    <property type="protein sequence ID" value="VDD50576.1"/>
    <property type="molecule type" value="Genomic_DNA"/>
</dbReference>
<feature type="compositionally biased region" description="Basic residues" evidence="1">
    <location>
        <begin position="11"/>
        <end position="25"/>
    </location>
</feature>
<feature type="region of interest" description="Disordered" evidence="1">
    <location>
        <begin position="1"/>
        <end position="27"/>
    </location>
</feature>
<gene>
    <name evidence="2" type="ORF">BOLC1T02965H</name>
</gene>
<name>A0A3P6FP52_BRAOL</name>
<evidence type="ECO:0000313" key="2">
    <source>
        <dbReference type="EMBL" id="VDD50576.1"/>
    </source>
</evidence>
<feature type="compositionally biased region" description="Basic and acidic residues" evidence="1">
    <location>
        <begin position="85"/>
        <end position="99"/>
    </location>
</feature>
<evidence type="ECO:0000256" key="1">
    <source>
        <dbReference type="SAM" id="MobiDB-lite"/>
    </source>
</evidence>
<protein>
    <submittedName>
        <fullName evidence="2">Uncharacterized protein</fullName>
    </submittedName>
</protein>
<feature type="compositionally biased region" description="Polar residues" evidence="1">
    <location>
        <begin position="122"/>
        <end position="131"/>
    </location>
</feature>
<dbReference type="AlphaFoldDB" id="A0A3P6FP52"/>
<organism evidence="2">
    <name type="scientific">Brassica oleracea</name>
    <name type="common">Wild cabbage</name>
    <dbReference type="NCBI Taxonomy" id="3712"/>
    <lineage>
        <taxon>Eukaryota</taxon>
        <taxon>Viridiplantae</taxon>
        <taxon>Streptophyta</taxon>
        <taxon>Embryophyta</taxon>
        <taxon>Tracheophyta</taxon>
        <taxon>Spermatophyta</taxon>
        <taxon>Magnoliopsida</taxon>
        <taxon>eudicotyledons</taxon>
        <taxon>Gunneridae</taxon>
        <taxon>Pentapetalae</taxon>
        <taxon>rosids</taxon>
        <taxon>malvids</taxon>
        <taxon>Brassicales</taxon>
        <taxon>Brassicaceae</taxon>
        <taxon>Brassiceae</taxon>
        <taxon>Brassica</taxon>
    </lineage>
</organism>
<accession>A0A3P6FP52</accession>
<proteinExistence type="predicted"/>
<feature type="region of interest" description="Disordered" evidence="1">
    <location>
        <begin position="73"/>
        <end position="131"/>
    </location>
</feature>